<dbReference type="OrthoDB" id="9791073at2"/>
<organism evidence="1 2">
    <name type="scientific">Limimonas halophila</name>
    <dbReference type="NCBI Taxonomy" id="1082479"/>
    <lineage>
        <taxon>Bacteria</taxon>
        <taxon>Pseudomonadati</taxon>
        <taxon>Pseudomonadota</taxon>
        <taxon>Alphaproteobacteria</taxon>
        <taxon>Rhodospirillales</taxon>
        <taxon>Rhodovibrionaceae</taxon>
        <taxon>Limimonas</taxon>
    </lineage>
</organism>
<keyword evidence="1" id="KW-0378">Hydrolase</keyword>
<evidence type="ECO:0000313" key="2">
    <source>
        <dbReference type="Proteomes" id="UP000199415"/>
    </source>
</evidence>
<dbReference type="Pfam" id="PF13242">
    <property type="entry name" value="Hydrolase_like"/>
    <property type="match status" value="1"/>
</dbReference>
<dbReference type="GO" id="GO:0005737">
    <property type="term" value="C:cytoplasm"/>
    <property type="evidence" value="ECO:0007669"/>
    <property type="project" value="TreeGrafter"/>
</dbReference>
<dbReference type="AlphaFoldDB" id="A0A1G7V0W0"/>
<dbReference type="InterPro" id="IPR006356">
    <property type="entry name" value="HAD-SF_hydro_IIA_hyp3"/>
</dbReference>
<dbReference type="Pfam" id="PF13344">
    <property type="entry name" value="Hydrolase_6"/>
    <property type="match status" value="1"/>
</dbReference>
<protein>
    <submittedName>
        <fullName evidence="1">HAD-superfamily class IIA hydrolase, TIGR01459</fullName>
    </submittedName>
</protein>
<dbReference type="InterPro" id="IPR036412">
    <property type="entry name" value="HAD-like_sf"/>
</dbReference>
<dbReference type="PANTHER" id="PTHR19288">
    <property type="entry name" value="4-NITROPHENYLPHOSPHATASE-RELATED"/>
    <property type="match status" value="1"/>
</dbReference>
<dbReference type="Gene3D" id="3.40.50.1000">
    <property type="entry name" value="HAD superfamily/HAD-like"/>
    <property type="match status" value="2"/>
</dbReference>
<dbReference type="PANTHER" id="PTHR19288:SF90">
    <property type="entry name" value="OS08G0542600 PROTEIN"/>
    <property type="match status" value="1"/>
</dbReference>
<accession>A0A1G7V0W0</accession>
<evidence type="ECO:0000313" key="1">
    <source>
        <dbReference type="EMBL" id="SDG52999.1"/>
    </source>
</evidence>
<dbReference type="InterPro" id="IPR006357">
    <property type="entry name" value="HAD-SF_hydro_IIA"/>
</dbReference>
<dbReference type="STRING" id="1082479.SAMN05216241_1192"/>
<dbReference type="GO" id="GO:0016791">
    <property type="term" value="F:phosphatase activity"/>
    <property type="evidence" value="ECO:0007669"/>
    <property type="project" value="TreeGrafter"/>
</dbReference>
<gene>
    <name evidence="1" type="ORF">SAMN05216241_1192</name>
</gene>
<dbReference type="EMBL" id="FNCE01000019">
    <property type="protein sequence ID" value="SDG52999.1"/>
    <property type="molecule type" value="Genomic_DNA"/>
</dbReference>
<reference evidence="1 2" key="1">
    <citation type="submission" date="2016-10" db="EMBL/GenBank/DDBJ databases">
        <authorList>
            <person name="de Groot N.N."/>
        </authorList>
    </citation>
    <scope>NUCLEOTIDE SEQUENCE [LARGE SCALE GENOMIC DNA]</scope>
    <source>
        <strain evidence="1 2">DSM 25584</strain>
    </source>
</reference>
<proteinExistence type="predicted"/>
<name>A0A1G7V0W0_9PROT</name>
<dbReference type="NCBIfam" id="TIGR01460">
    <property type="entry name" value="HAD-SF-IIA"/>
    <property type="match status" value="1"/>
</dbReference>
<dbReference type="NCBIfam" id="TIGR01459">
    <property type="entry name" value="HAD-SF-IIA-hyp4"/>
    <property type="match status" value="1"/>
</dbReference>
<dbReference type="InterPro" id="IPR023214">
    <property type="entry name" value="HAD_sf"/>
</dbReference>
<dbReference type="CDD" id="cd07525">
    <property type="entry name" value="HAD_like"/>
    <property type="match status" value="1"/>
</dbReference>
<dbReference type="RefSeq" id="WP_090022359.1">
    <property type="nucleotide sequence ID" value="NZ_FNCE01000019.1"/>
</dbReference>
<sequence>MTAQKPPTAPPIHNGLAELAGCYDHLILDLWGVLHDGVHAYAHAVDTLRRLRAAGKQILVLSNAPRGVATIRQQMRRLGLTDDLYDLLMSSGQDVHEHLRERPDAWYRHLGRRMYHIGPERDHDIREGLDVELVHDVEVAEFLLVTGPPEPEKGLAPWEPFLTRAAQRGLPLICANPDVVVMRGEAEEMCAGALAQRYEELGGAVRYHGKPTPGIYRTCFEMLGSPDPASVMAVGDSLPTDIAGATAAGITGVLVTGGIHAGDLGVRMGEAPAPEALARLCDAKGIWPSAAIPAFRW</sequence>
<dbReference type="Proteomes" id="UP000199415">
    <property type="component" value="Unassembled WGS sequence"/>
</dbReference>
<dbReference type="SUPFAM" id="SSF56784">
    <property type="entry name" value="HAD-like"/>
    <property type="match status" value="1"/>
</dbReference>
<keyword evidence="2" id="KW-1185">Reference proteome</keyword>